<dbReference type="AlphaFoldDB" id="A0A931I2X2"/>
<sequence>MVFAIPGDLEAPTGGTGYDRRLIAEWRRAGIRVRHLALGAAFPHPAAADAADAARQLAGLGDGTVVLIDGLAFGALPDLARREAGRLRLVALVHHPLALETGLEPETARRLAAAERAALEAAVAVVTTSPDTGRRLVADYGVAPDRLTVAVPGTDPAEFAAASGDPPRLLSLGSLIPRKGHDVLIDALAAVADLPWTCRCVGDDRRDPDWVAGLRRRVAEHGLEARITFGGAAADVGPAFAAADLFVLASWYEGYGMAFCEAVAHGLPVVGCAGGAVAEAVPAGAGRLVAPGDAAAFAAALRPLLADADVRRAARDATRAAAADLPRWPETAAIVADVLAAAGSFPALLARAGADR</sequence>
<evidence type="ECO:0000259" key="1">
    <source>
        <dbReference type="Pfam" id="PF13439"/>
    </source>
</evidence>
<dbReference type="Gene3D" id="3.40.50.2000">
    <property type="entry name" value="Glycogen Phosphorylase B"/>
    <property type="match status" value="2"/>
</dbReference>
<gene>
    <name evidence="2" type="ORF">I5731_08705</name>
</gene>
<feature type="domain" description="Glycosyltransferase subfamily 4-like N-terminal" evidence="1">
    <location>
        <begin position="62"/>
        <end position="157"/>
    </location>
</feature>
<dbReference type="CDD" id="cd03801">
    <property type="entry name" value="GT4_PimA-like"/>
    <property type="match status" value="1"/>
</dbReference>
<dbReference type="EMBL" id="JADZLT010000049">
    <property type="protein sequence ID" value="MBH0237898.1"/>
    <property type="molecule type" value="Genomic_DNA"/>
</dbReference>
<name>A0A931I2X2_9HYPH</name>
<protein>
    <submittedName>
        <fullName evidence="2">Glycosyltransferase family 4 protein</fullName>
    </submittedName>
</protein>
<dbReference type="Pfam" id="PF13692">
    <property type="entry name" value="Glyco_trans_1_4"/>
    <property type="match status" value="1"/>
</dbReference>
<evidence type="ECO:0000313" key="3">
    <source>
        <dbReference type="Proteomes" id="UP000631694"/>
    </source>
</evidence>
<dbReference type="GO" id="GO:0016757">
    <property type="term" value="F:glycosyltransferase activity"/>
    <property type="evidence" value="ECO:0007669"/>
    <property type="project" value="TreeGrafter"/>
</dbReference>
<dbReference type="Proteomes" id="UP000631694">
    <property type="component" value="Unassembled WGS sequence"/>
</dbReference>
<keyword evidence="3" id="KW-1185">Reference proteome</keyword>
<comment type="caution">
    <text evidence="2">The sequence shown here is derived from an EMBL/GenBank/DDBJ whole genome shotgun (WGS) entry which is preliminary data.</text>
</comment>
<dbReference type="SUPFAM" id="SSF53756">
    <property type="entry name" value="UDP-Glycosyltransferase/glycogen phosphorylase"/>
    <property type="match status" value="1"/>
</dbReference>
<dbReference type="InterPro" id="IPR028098">
    <property type="entry name" value="Glyco_trans_4-like_N"/>
</dbReference>
<dbReference type="PANTHER" id="PTHR12526">
    <property type="entry name" value="GLYCOSYLTRANSFERASE"/>
    <property type="match status" value="1"/>
</dbReference>
<organism evidence="2 3">
    <name type="scientific">Methylobrevis albus</name>
    <dbReference type="NCBI Taxonomy" id="2793297"/>
    <lineage>
        <taxon>Bacteria</taxon>
        <taxon>Pseudomonadati</taxon>
        <taxon>Pseudomonadota</taxon>
        <taxon>Alphaproteobacteria</taxon>
        <taxon>Hyphomicrobiales</taxon>
        <taxon>Pleomorphomonadaceae</taxon>
        <taxon>Methylobrevis</taxon>
    </lineage>
</organism>
<proteinExistence type="predicted"/>
<dbReference type="PANTHER" id="PTHR12526:SF636">
    <property type="entry name" value="BLL3647 PROTEIN"/>
    <property type="match status" value="1"/>
</dbReference>
<evidence type="ECO:0000313" key="2">
    <source>
        <dbReference type="EMBL" id="MBH0237898.1"/>
    </source>
</evidence>
<dbReference type="Pfam" id="PF13439">
    <property type="entry name" value="Glyco_transf_4"/>
    <property type="match status" value="1"/>
</dbReference>
<accession>A0A931I2X2</accession>
<reference evidence="2" key="1">
    <citation type="submission" date="2020-12" db="EMBL/GenBank/DDBJ databases">
        <title>Methylobrevis albus sp. nov., isolated from fresh water lack sediment.</title>
        <authorList>
            <person name="Zou Q."/>
        </authorList>
    </citation>
    <scope>NUCLEOTIDE SEQUENCE</scope>
    <source>
        <strain evidence="2">L22</strain>
    </source>
</reference>